<keyword evidence="1" id="KW-1133">Transmembrane helix</keyword>
<protein>
    <submittedName>
        <fullName evidence="2">Uncharacterized protein</fullName>
    </submittedName>
</protein>
<organism evidence="2 3">
    <name type="scientific">Allacma fusca</name>
    <dbReference type="NCBI Taxonomy" id="39272"/>
    <lineage>
        <taxon>Eukaryota</taxon>
        <taxon>Metazoa</taxon>
        <taxon>Ecdysozoa</taxon>
        <taxon>Arthropoda</taxon>
        <taxon>Hexapoda</taxon>
        <taxon>Collembola</taxon>
        <taxon>Symphypleona</taxon>
        <taxon>Sminthuridae</taxon>
        <taxon>Allacma</taxon>
    </lineage>
</organism>
<keyword evidence="1" id="KW-0812">Transmembrane</keyword>
<evidence type="ECO:0000313" key="3">
    <source>
        <dbReference type="Proteomes" id="UP000708208"/>
    </source>
</evidence>
<dbReference type="AlphaFoldDB" id="A0A8J2PHE7"/>
<comment type="caution">
    <text evidence="2">The sequence shown here is derived from an EMBL/GenBank/DDBJ whole genome shotgun (WGS) entry which is preliminary data.</text>
</comment>
<dbReference type="Proteomes" id="UP000708208">
    <property type="component" value="Unassembled WGS sequence"/>
</dbReference>
<reference evidence="2" key="1">
    <citation type="submission" date="2021-06" db="EMBL/GenBank/DDBJ databases">
        <authorList>
            <person name="Hodson N. C."/>
            <person name="Mongue J. A."/>
            <person name="Jaron S. K."/>
        </authorList>
    </citation>
    <scope>NUCLEOTIDE SEQUENCE</scope>
</reference>
<feature type="non-terminal residue" evidence="2">
    <location>
        <position position="1"/>
    </location>
</feature>
<evidence type="ECO:0000313" key="2">
    <source>
        <dbReference type="EMBL" id="CAG7815230.1"/>
    </source>
</evidence>
<feature type="transmembrane region" description="Helical" evidence="1">
    <location>
        <begin position="6"/>
        <end position="31"/>
    </location>
</feature>
<proteinExistence type="predicted"/>
<keyword evidence="3" id="KW-1185">Reference proteome</keyword>
<sequence length="35" mass="4185">MWRRLFQIFIFLVHRLHTGNISLILIMLFAVSGKL</sequence>
<accession>A0A8J2PHE7</accession>
<keyword evidence="1" id="KW-0472">Membrane</keyword>
<gene>
    <name evidence="2" type="ORF">AFUS01_LOCUS25926</name>
</gene>
<name>A0A8J2PHE7_9HEXA</name>
<evidence type="ECO:0000256" key="1">
    <source>
        <dbReference type="SAM" id="Phobius"/>
    </source>
</evidence>
<dbReference type="EMBL" id="CAJVCH010339532">
    <property type="protein sequence ID" value="CAG7815230.1"/>
    <property type="molecule type" value="Genomic_DNA"/>
</dbReference>